<protein>
    <submittedName>
        <fullName evidence="2">Uncharacterized protein</fullName>
    </submittedName>
</protein>
<feature type="compositionally biased region" description="Pro residues" evidence="1">
    <location>
        <begin position="35"/>
        <end position="61"/>
    </location>
</feature>
<dbReference type="EMBL" id="AVFL01000038">
    <property type="protein sequence ID" value="EWY36642.1"/>
    <property type="molecule type" value="Genomic_DNA"/>
</dbReference>
<sequence length="61" mass="6472">MRETLDDVLDIREHVMTGPIPPTPGIPDTDNPADPDAPPPIDEPPAPIPVPPMHNPPGPLT</sequence>
<keyword evidence="3" id="KW-1185">Reference proteome</keyword>
<accession>W9GW38</accession>
<feature type="compositionally biased region" description="Basic and acidic residues" evidence="1">
    <location>
        <begin position="1"/>
        <end position="15"/>
    </location>
</feature>
<dbReference type="Proteomes" id="UP000019486">
    <property type="component" value="Unassembled WGS sequence"/>
</dbReference>
<reference evidence="2 3" key="1">
    <citation type="submission" date="2013-08" db="EMBL/GenBank/DDBJ databases">
        <title>The genome sequence of Skermanella stibiiresistens.</title>
        <authorList>
            <person name="Zhu W."/>
            <person name="Wang G."/>
        </authorList>
    </citation>
    <scope>NUCLEOTIDE SEQUENCE [LARGE SCALE GENOMIC DNA]</scope>
    <source>
        <strain evidence="2 3">SB22</strain>
    </source>
</reference>
<proteinExistence type="predicted"/>
<dbReference type="RefSeq" id="WP_037460202.1">
    <property type="nucleotide sequence ID" value="NZ_AVFL01000038.1"/>
</dbReference>
<evidence type="ECO:0000313" key="2">
    <source>
        <dbReference type="EMBL" id="EWY36642.1"/>
    </source>
</evidence>
<evidence type="ECO:0000313" key="3">
    <source>
        <dbReference type="Proteomes" id="UP000019486"/>
    </source>
</evidence>
<name>W9GW38_9PROT</name>
<evidence type="ECO:0000256" key="1">
    <source>
        <dbReference type="SAM" id="MobiDB-lite"/>
    </source>
</evidence>
<dbReference type="AlphaFoldDB" id="W9GW38"/>
<dbReference type="STRING" id="1385369.N825_25825"/>
<organism evidence="2 3">
    <name type="scientific">Skermanella stibiiresistens SB22</name>
    <dbReference type="NCBI Taxonomy" id="1385369"/>
    <lineage>
        <taxon>Bacteria</taxon>
        <taxon>Pseudomonadati</taxon>
        <taxon>Pseudomonadota</taxon>
        <taxon>Alphaproteobacteria</taxon>
        <taxon>Rhodospirillales</taxon>
        <taxon>Azospirillaceae</taxon>
        <taxon>Skermanella</taxon>
    </lineage>
</organism>
<feature type="region of interest" description="Disordered" evidence="1">
    <location>
        <begin position="1"/>
        <end position="61"/>
    </location>
</feature>
<comment type="caution">
    <text evidence="2">The sequence shown here is derived from an EMBL/GenBank/DDBJ whole genome shotgun (WGS) entry which is preliminary data.</text>
</comment>
<gene>
    <name evidence="2" type="ORF">N825_25825</name>
</gene>